<gene>
    <name evidence="1" type="ORF">KTS45_01070</name>
</gene>
<dbReference type="SUPFAM" id="SSF55961">
    <property type="entry name" value="Bet v1-like"/>
    <property type="match status" value="1"/>
</dbReference>
<keyword evidence="2" id="KW-1185">Reference proteome</keyword>
<dbReference type="Pfam" id="PF10604">
    <property type="entry name" value="Polyketide_cyc2"/>
    <property type="match status" value="1"/>
</dbReference>
<protein>
    <submittedName>
        <fullName evidence="1">SRPBCC family protein</fullName>
    </submittedName>
</protein>
<dbReference type="Proteomes" id="UP000766550">
    <property type="component" value="Unassembled WGS sequence"/>
</dbReference>
<dbReference type="InterPro" id="IPR023393">
    <property type="entry name" value="START-like_dom_sf"/>
</dbReference>
<proteinExistence type="predicted"/>
<accession>A0A8J8C6P1</accession>
<sequence>MPRIQRETRIDAPRERVFDLARHVEAHVATMPDEEAVAGTGLLGPGDRVTFRAPQFGVPFELAAEVVGFDRPRRFRDVQRSGVFGSLSHEHTFEEVEGGTLMRDDVRFSMPFGPLGRLGAPVARWRLRRLVDYHAKALKRLAEGENWRRYLDD</sequence>
<dbReference type="OrthoDB" id="227452at2157"/>
<dbReference type="CDD" id="cd07820">
    <property type="entry name" value="SRPBCC_3"/>
    <property type="match status" value="1"/>
</dbReference>
<comment type="caution">
    <text evidence="1">The sequence shown here is derived from an EMBL/GenBank/DDBJ whole genome shotgun (WGS) entry which is preliminary data.</text>
</comment>
<dbReference type="AlphaFoldDB" id="A0A8J8C6P1"/>
<dbReference type="InterPro" id="IPR019587">
    <property type="entry name" value="Polyketide_cyclase/dehydratase"/>
</dbReference>
<dbReference type="Gene3D" id="3.30.530.20">
    <property type="match status" value="1"/>
</dbReference>
<evidence type="ECO:0000313" key="2">
    <source>
        <dbReference type="Proteomes" id="UP000766550"/>
    </source>
</evidence>
<dbReference type="RefSeq" id="WP_162315954.1">
    <property type="nucleotide sequence ID" value="NZ_JAHQXF010000001.1"/>
</dbReference>
<dbReference type="EMBL" id="JAHQXF010000001">
    <property type="protein sequence ID" value="MBV0922780.1"/>
    <property type="molecule type" value="Genomic_DNA"/>
</dbReference>
<reference evidence="1 2" key="1">
    <citation type="submission" date="2021-06" db="EMBL/GenBank/DDBJ databases">
        <title>New haloarchaea isolates fom saline soil.</title>
        <authorList>
            <person name="Duran-Viseras A."/>
            <person name="Sanchez-Porro C.S."/>
            <person name="Ventosa A."/>
        </authorList>
    </citation>
    <scope>NUCLEOTIDE SEQUENCE [LARGE SCALE GENOMIC DNA]</scope>
    <source>
        <strain evidence="1 2">JCM 183640</strain>
    </source>
</reference>
<organism evidence="1 2">
    <name type="scientific">Haloarcula limicola</name>
    <dbReference type="NCBI Taxonomy" id="1429915"/>
    <lineage>
        <taxon>Archaea</taxon>
        <taxon>Methanobacteriati</taxon>
        <taxon>Methanobacteriota</taxon>
        <taxon>Stenosarchaea group</taxon>
        <taxon>Halobacteria</taxon>
        <taxon>Halobacteriales</taxon>
        <taxon>Haloarculaceae</taxon>
        <taxon>Haloarcula</taxon>
    </lineage>
</organism>
<name>A0A8J8C6P1_9EURY</name>
<evidence type="ECO:0000313" key="1">
    <source>
        <dbReference type="EMBL" id="MBV0922780.1"/>
    </source>
</evidence>